<proteinExistence type="predicted"/>
<dbReference type="Gene3D" id="3.10.110.10">
    <property type="entry name" value="Ubiquitin Conjugating Enzyme"/>
    <property type="match status" value="1"/>
</dbReference>
<dbReference type="OrthoDB" id="1158011at2759"/>
<protein>
    <recommendedName>
        <fullName evidence="1">UBC core domain-containing protein</fullName>
    </recommendedName>
</protein>
<reference evidence="2" key="1">
    <citation type="submission" date="2021-03" db="EMBL/GenBank/DDBJ databases">
        <title>Evolutionary innovations through gain and loss of genes in the ectomycorrhizal Boletales.</title>
        <authorList>
            <person name="Wu G."/>
            <person name="Miyauchi S."/>
            <person name="Morin E."/>
            <person name="Yang Z.-L."/>
            <person name="Xu J."/>
            <person name="Martin F.M."/>
        </authorList>
    </citation>
    <scope>NUCLEOTIDE SEQUENCE</scope>
    <source>
        <strain evidence="2">BR01</strain>
    </source>
</reference>
<evidence type="ECO:0000313" key="3">
    <source>
        <dbReference type="Proteomes" id="UP000683000"/>
    </source>
</evidence>
<dbReference type="Proteomes" id="UP000683000">
    <property type="component" value="Unassembled WGS sequence"/>
</dbReference>
<dbReference type="SUPFAM" id="SSF54495">
    <property type="entry name" value="UBC-like"/>
    <property type="match status" value="1"/>
</dbReference>
<feature type="domain" description="UBC core" evidence="1">
    <location>
        <begin position="5"/>
        <end position="61"/>
    </location>
</feature>
<name>A0A8I3A9F6_9AGAM</name>
<accession>A0A8I3A9F6</accession>
<keyword evidence="3" id="KW-1185">Reference proteome</keyword>
<dbReference type="InterPro" id="IPR016135">
    <property type="entry name" value="UBQ-conjugating_enzyme/RWD"/>
</dbReference>
<dbReference type="InterPro" id="IPR000608">
    <property type="entry name" value="UBC"/>
</dbReference>
<organism evidence="2 3">
    <name type="scientific">Boletus reticuloceps</name>
    <dbReference type="NCBI Taxonomy" id="495285"/>
    <lineage>
        <taxon>Eukaryota</taxon>
        <taxon>Fungi</taxon>
        <taxon>Dikarya</taxon>
        <taxon>Basidiomycota</taxon>
        <taxon>Agaricomycotina</taxon>
        <taxon>Agaricomycetes</taxon>
        <taxon>Agaricomycetidae</taxon>
        <taxon>Boletales</taxon>
        <taxon>Boletineae</taxon>
        <taxon>Boletaceae</taxon>
        <taxon>Boletoideae</taxon>
        <taxon>Boletus</taxon>
    </lineage>
</organism>
<dbReference type="PROSITE" id="PS50127">
    <property type="entry name" value="UBC_2"/>
    <property type="match status" value="1"/>
</dbReference>
<sequence>MASKTAQKRLTKEYISMQKEPPPFVWAVPDEKNILTWNYLIVRDFTCSLQSMPITYAARSP</sequence>
<gene>
    <name evidence="2" type="ORF">JVT61DRAFT_4176</name>
</gene>
<evidence type="ECO:0000313" key="2">
    <source>
        <dbReference type="EMBL" id="KAG6374796.1"/>
    </source>
</evidence>
<dbReference type="AlphaFoldDB" id="A0A8I3A9F6"/>
<evidence type="ECO:0000259" key="1">
    <source>
        <dbReference type="PROSITE" id="PS50127"/>
    </source>
</evidence>
<dbReference type="EMBL" id="JAGFBS010000017">
    <property type="protein sequence ID" value="KAG6374796.1"/>
    <property type="molecule type" value="Genomic_DNA"/>
</dbReference>
<comment type="caution">
    <text evidence="2">The sequence shown here is derived from an EMBL/GenBank/DDBJ whole genome shotgun (WGS) entry which is preliminary data.</text>
</comment>